<dbReference type="HOGENOM" id="CLU_869473_0_0_1"/>
<reference evidence="10 11" key="1">
    <citation type="journal article" date="2011" name="Science">
        <title>The ecoresponsive genome of Daphnia pulex.</title>
        <authorList>
            <person name="Colbourne J.K."/>
            <person name="Pfrender M.E."/>
            <person name="Gilbert D."/>
            <person name="Thomas W.K."/>
            <person name="Tucker A."/>
            <person name="Oakley T.H."/>
            <person name="Tokishita S."/>
            <person name="Aerts A."/>
            <person name="Arnold G.J."/>
            <person name="Basu M.K."/>
            <person name="Bauer D.J."/>
            <person name="Caceres C.E."/>
            <person name="Carmel L."/>
            <person name="Casola C."/>
            <person name="Choi J.H."/>
            <person name="Detter J.C."/>
            <person name="Dong Q."/>
            <person name="Dusheyko S."/>
            <person name="Eads B.D."/>
            <person name="Frohlich T."/>
            <person name="Geiler-Samerotte K.A."/>
            <person name="Gerlach D."/>
            <person name="Hatcher P."/>
            <person name="Jogdeo S."/>
            <person name="Krijgsveld J."/>
            <person name="Kriventseva E.V."/>
            <person name="Kultz D."/>
            <person name="Laforsch C."/>
            <person name="Lindquist E."/>
            <person name="Lopez J."/>
            <person name="Manak J.R."/>
            <person name="Muller J."/>
            <person name="Pangilinan J."/>
            <person name="Patwardhan R.P."/>
            <person name="Pitluck S."/>
            <person name="Pritham E.J."/>
            <person name="Rechtsteiner A."/>
            <person name="Rho M."/>
            <person name="Rogozin I.B."/>
            <person name="Sakarya O."/>
            <person name="Salamov A."/>
            <person name="Schaack S."/>
            <person name="Shapiro H."/>
            <person name="Shiga Y."/>
            <person name="Skalitzky C."/>
            <person name="Smith Z."/>
            <person name="Souvorov A."/>
            <person name="Sung W."/>
            <person name="Tang Z."/>
            <person name="Tsuchiya D."/>
            <person name="Tu H."/>
            <person name="Vos H."/>
            <person name="Wang M."/>
            <person name="Wolf Y.I."/>
            <person name="Yamagata H."/>
            <person name="Yamada T."/>
            <person name="Ye Y."/>
            <person name="Shaw J.R."/>
            <person name="Andrews J."/>
            <person name="Crease T.J."/>
            <person name="Tang H."/>
            <person name="Lucas S.M."/>
            <person name="Robertson H.M."/>
            <person name="Bork P."/>
            <person name="Koonin E.V."/>
            <person name="Zdobnov E.M."/>
            <person name="Grigoriev I.V."/>
            <person name="Lynch M."/>
            <person name="Boore J.L."/>
        </authorList>
    </citation>
    <scope>NUCLEOTIDE SEQUENCE [LARGE SCALE GENOMIC DNA]</scope>
</reference>
<dbReference type="FunCoup" id="E9FQZ7">
    <property type="interactions" value="19"/>
</dbReference>
<evidence type="ECO:0000256" key="7">
    <source>
        <dbReference type="ARBA" id="ARBA00023054"/>
    </source>
</evidence>
<feature type="region of interest" description="Disordered" evidence="9">
    <location>
        <begin position="115"/>
        <end position="163"/>
    </location>
</feature>
<gene>
    <name evidence="10" type="ORF">DAPPUDRAFT_300120</name>
</gene>
<feature type="coiled-coil region" evidence="8">
    <location>
        <begin position="229"/>
        <end position="256"/>
    </location>
</feature>
<evidence type="ECO:0000256" key="6">
    <source>
        <dbReference type="ARBA" id="ARBA00023034"/>
    </source>
</evidence>
<evidence type="ECO:0000256" key="1">
    <source>
        <dbReference type="ARBA" id="ARBA00004496"/>
    </source>
</evidence>
<evidence type="ECO:0000256" key="3">
    <source>
        <dbReference type="ARBA" id="ARBA00005599"/>
    </source>
</evidence>
<dbReference type="GO" id="GO:0005794">
    <property type="term" value="C:Golgi apparatus"/>
    <property type="evidence" value="ECO:0007669"/>
    <property type="project" value="UniProtKB-SubCell"/>
</dbReference>
<evidence type="ECO:0000256" key="2">
    <source>
        <dbReference type="ARBA" id="ARBA00004555"/>
    </source>
</evidence>
<accession>E9FQZ7</accession>
<sequence length="318" mass="35978">MATPWSGFSLEDQAKIKSELDIKRDAKNETDSALLTADISTENKEAKSIVMQKKNKVNPKKPSHSTISSCHINDLPNEAMLSAKPKQEKVPESPVHVKLRISEDKPTSFEIMEAVPLENGVNDQGRDESQNASDEGHESTCCQPPNSTSSVDLLQNGGKKDPVNLDEFEKKQKLIEEQNRLKKQMLAKALALRKMKTQAEALKIHQIQEELSKLDANLSNDVCILRSHIEIASVELSEAEKRYTKAEREFVEAKQLLFNKRERKDLLTEHLCTIIEQNEMRKAHRLTDLMIQLDDEDHRAETLPAGNRLIDPVTIDEV</sequence>
<dbReference type="InParanoid" id="E9FQZ7"/>
<keyword evidence="11" id="KW-1185">Reference proteome</keyword>
<name>E9FQZ7_DAPPU</name>
<dbReference type="EMBL" id="GL732523">
    <property type="protein sequence ID" value="EFX90070.1"/>
    <property type="molecule type" value="Genomic_DNA"/>
</dbReference>
<dbReference type="Proteomes" id="UP000000305">
    <property type="component" value="Unassembled WGS sequence"/>
</dbReference>
<evidence type="ECO:0000256" key="4">
    <source>
        <dbReference type="ARBA" id="ARBA00014130"/>
    </source>
</evidence>
<dbReference type="GO" id="GO:1905515">
    <property type="term" value="P:non-motile cilium assembly"/>
    <property type="evidence" value="ECO:0000318"/>
    <property type="project" value="GO_Central"/>
</dbReference>
<evidence type="ECO:0000256" key="5">
    <source>
        <dbReference type="ARBA" id="ARBA00022490"/>
    </source>
</evidence>
<dbReference type="InterPro" id="IPR007033">
    <property type="entry name" value="GORAB"/>
</dbReference>
<organism evidence="10 11">
    <name type="scientific">Daphnia pulex</name>
    <name type="common">Water flea</name>
    <dbReference type="NCBI Taxonomy" id="6669"/>
    <lineage>
        <taxon>Eukaryota</taxon>
        <taxon>Metazoa</taxon>
        <taxon>Ecdysozoa</taxon>
        <taxon>Arthropoda</taxon>
        <taxon>Crustacea</taxon>
        <taxon>Branchiopoda</taxon>
        <taxon>Diplostraca</taxon>
        <taxon>Cladocera</taxon>
        <taxon>Anomopoda</taxon>
        <taxon>Daphniidae</taxon>
        <taxon>Daphnia</taxon>
    </lineage>
</organism>
<keyword evidence="7 8" id="KW-0175">Coiled coil</keyword>
<comment type="subcellular location">
    <subcellularLocation>
        <location evidence="1">Cytoplasm</location>
    </subcellularLocation>
    <subcellularLocation>
        <location evidence="2">Golgi apparatus</location>
    </subcellularLocation>
</comment>
<evidence type="ECO:0000313" key="11">
    <source>
        <dbReference type="Proteomes" id="UP000000305"/>
    </source>
</evidence>
<feature type="region of interest" description="Disordered" evidence="9">
    <location>
        <begin position="45"/>
        <end position="74"/>
    </location>
</feature>
<keyword evidence="6" id="KW-0333">Golgi apparatus</keyword>
<evidence type="ECO:0000313" key="10">
    <source>
        <dbReference type="EMBL" id="EFX90070.1"/>
    </source>
</evidence>
<feature type="compositionally biased region" description="Polar residues" evidence="9">
    <location>
        <begin position="140"/>
        <end position="153"/>
    </location>
</feature>
<dbReference type="OrthoDB" id="9909311at2759"/>
<dbReference type="PhylomeDB" id="E9FQZ7"/>
<feature type="compositionally biased region" description="Basic residues" evidence="9">
    <location>
        <begin position="53"/>
        <end position="63"/>
    </location>
</feature>
<evidence type="ECO:0000256" key="9">
    <source>
        <dbReference type="SAM" id="MobiDB-lite"/>
    </source>
</evidence>
<dbReference type="eggNOG" id="ENOG502R60M">
    <property type="taxonomic scope" value="Eukaryota"/>
</dbReference>
<protein>
    <recommendedName>
        <fullName evidence="4">RAB6-interacting golgin</fullName>
    </recommendedName>
</protein>
<keyword evidence="5" id="KW-0963">Cytoplasm</keyword>
<dbReference type="KEGG" id="dpx:DAPPUDRAFT_300120"/>
<dbReference type="AlphaFoldDB" id="E9FQZ7"/>
<comment type="similarity">
    <text evidence="3">Belongs to the GORAB family.</text>
</comment>
<feature type="compositionally biased region" description="Basic and acidic residues" evidence="9">
    <location>
        <begin position="124"/>
        <end position="138"/>
    </location>
</feature>
<dbReference type="OMA" id="GHESTCC"/>
<dbReference type="PANTHER" id="PTHR21470">
    <property type="entry name" value="RAB6-INTERACTING PROTEIN GORAB"/>
    <property type="match status" value="1"/>
</dbReference>
<proteinExistence type="inferred from homology"/>
<dbReference type="PANTHER" id="PTHR21470:SF2">
    <property type="entry name" value="RAB6-INTERACTING GOLGIN"/>
    <property type="match status" value="1"/>
</dbReference>
<evidence type="ECO:0000256" key="8">
    <source>
        <dbReference type="SAM" id="Coils"/>
    </source>
</evidence>